<dbReference type="SUPFAM" id="SSF53335">
    <property type="entry name" value="S-adenosyl-L-methionine-dependent methyltransferases"/>
    <property type="match status" value="1"/>
</dbReference>
<dbReference type="Proteomes" id="UP000001542">
    <property type="component" value="Unassembled WGS sequence"/>
</dbReference>
<dbReference type="OrthoDB" id="66144at2759"/>
<feature type="domain" description="Methyltransferase" evidence="2">
    <location>
        <begin position="35"/>
        <end position="149"/>
    </location>
</feature>
<dbReference type="RefSeq" id="XP_001311007.1">
    <property type="nucleotide sequence ID" value="XM_001311006.1"/>
</dbReference>
<dbReference type="Pfam" id="PF13847">
    <property type="entry name" value="Methyltransf_31"/>
    <property type="match status" value="1"/>
</dbReference>
<sequence length="198" mass="22408">MASIQEVFTHFNVAQENIERLDHFVDIIKSQSNLNKSMTVLDFGCEKGFLGLKLIDDAKKIAFLDPDPNAISIAEESLKMMGKTNYEIINKVVEEYNGSKFDLVYASVSLHYVPDVKSALTKIKSLLNPDGKLVIIEIYHKHFPQIPKDKHLPHHGFTPESLTEVVTELGFKDPQWKDCGSFKHGGHDLPIFYLTAHI</sequence>
<dbReference type="InterPro" id="IPR025714">
    <property type="entry name" value="Methyltranfer_dom"/>
</dbReference>
<gene>
    <name evidence="3" type="ORF">TVAG_415010</name>
</gene>
<evidence type="ECO:0000259" key="2">
    <source>
        <dbReference type="Pfam" id="PF13847"/>
    </source>
</evidence>
<dbReference type="STRING" id="5722.A2FAI4"/>
<dbReference type="PANTHER" id="PTHR43861">
    <property type="entry name" value="TRANS-ACONITATE 2-METHYLTRANSFERASE-RELATED"/>
    <property type="match status" value="1"/>
</dbReference>
<dbReference type="InParanoid" id="A2FAI4"/>
<name>A2FAI4_TRIV3</name>
<evidence type="ECO:0000313" key="4">
    <source>
        <dbReference type="Proteomes" id="UP000001542"/>
    </source>
</evidence>
<dbReference type="VEuPathDB" id="TrichDB:TVAGG3_0480120"/>
<dbReference type="AlphaFoldDB" id="A2FAI4"/>
<dbReference type="SMR" id="A2FAI4"/>
<accession>A2FAI4</accession>
<dbReference type="Gene3D" id="3.40.50.150">
    <property type="entry name" value="Vaccinia Virus protein VP39"/>
    <property type="match status" value="1"/>
</dbReference>
<organism evidence="3 4">
    <name type="scientific">Trichomonas vaginalis (strain ATCC PRA-98 / G3)</name>
    <dbReference type="NCBI Taxonomy" id="412133"/>
    <lineage>
        <taxon>Eukaryota</taxon>
        <taxon>Metamonada</taxon>
        <taxon>Parabasalia</taxon>
        <taxon>Trichomonadida</taxon>
        <taxon>Trichomonadidae</taxon>
        <taxon>Trichomonas</taxon>
    </lineage>
</organism>
<dbReference type="EMBL" id="DS113689">
    <property type="protein sequence ID" value="EAX98077.1"/>
    <property type="molecule type" value="Genomic_DNA"/>
</dbReference>
<proteinExistence type="predicted"/>
<keyword evidence="4" id="KW-1185">Reference proteome</keyword>
<evidence type="ECO:0000256" key="1">
    <source>
        <dbReference type="ARBA" id="ARBA00022679"/>
    </source>
</evidence>
<reference evidence="3" key="2">
    <citation type="journal article" date="2007" name="Science">
        <title>Draft genome sequence of the sexually transmitted pathogen Trichomonas vaginalis.</title>
        <authorList>
            <person name="Carlton J.M."/>
            <person name="Hirt R.P."/>
            <person name="Silva J.C."/>
            <person name="Delcher A.L."/>
            <person name="Schatz M."/>
            <person name="Zhao Q."/>
            <person name="Wortman J.R."/>
            <person name="Bidwell S.L."/>
            <person name="Alsmark U.C.M."/>
            <person name="Besteiro S."/>
            <person name="Sicheritz-Ponten T."/>
            <person name="Noel C.J."/>
            <person name="Dacks J.B."/>
            <person name="Foster P.G."/>
            <person name="Simillion C."/>
            <person name="Van de Peer Y."/>
            <person name="Miranda-Saavedra D."/>
            <person name="Barton G.J."/>
            <person name="Westrop G.D."/>
            <person name="Mueller S."/>
            <person name="Dessi D."/>
            <person name="Fiori P.L."/>
            <person name="Ren Q."/>
            <person name="Paulsen I."/>
            <person name="Zhang H."/>
            <person name="Bastida-Corcuera F.D."/>
            <person name="Simoes-Barbosa A."/>
            <person name="Brown M.T."/>
            <person name="Hayes R.D."/>
            <person name="Mukherjee M."/>
            <person name="Okumura C.Y."/>
            <person name="Schneider R."/>
            <person name="Smith A.J."/>
            <person name="Vanacova S."/>
            <person name="Villalvazo M."/>
            <person name="Haas B.J."/>
            <person name="Pertea M."/>
            <person name="Feldblyum T.V."/>
            <person name="Utterback T.R."/>
            <person name="Shu C.L."/>
            <person name="Osoegawa K."/>
            <person name="de Jong P.J."/>
            <person name="Hrdy I."/>
            <person name="Horvathova L."/>
            <person name="Zubacova Z."/>
            <person name="Dolezal P."/>
            <person name="Malik S.B."/>
            <person name="Logsdon J.M. Jr."/>
            <person name="Henze K."/>
            <person name="Gupta A."/>
            <person name="Wang C.C."/>
            <person name="Dunne R.L."/>
            <person name="Upcroft J.A."/>
            <person name="Upcroft P."/>
            <person name="White O."/>
            <person name="Salzberg S.L."/>
            <person name="Tang P."/>
            <person name="Chiu C.-H."/>
            <person name="Lee Y.-S."/>
            <person name="Embley T.M."/>
            <person name="Coombs G.H."/>
            <person name="Mottram J.C."/>
            <person name="Tachezy J."/>
            <person name="Fraser-Liggett C.M."/>
            <person name="Johnson P.J."/>
        </authorList>
    </citation>
    <scope>NUCLEOTIDE SEQUENCE [LARGE SCALE GENOMIC DNA]</scope>
    <source>
        <strain evidence="3">G3</strain>
    </source>
</reference>
<protein>
    <recommendedName>
        <fullName evidence="2">Methyltransferase domain-containing protein</fullName>
    </recommendedName>
</protein>
<dbReference type="GO" id="GO:0008168">
    <property type="term" value="F:methyltransferase activity"/>
    <property type="evidence" value="ECO:0000318"/>
    <property type="project" value="GO_Central"/>
</dbReference>
<reference evidence="3" key="1">
    <citation type="submission" date="2006-10" db="EMBL/GenBank/DDBJ databases">
        <authorList>
            <person name="Amadeo P."/>
            <person name="Zhao Q."/>
            <person name="Wortman J."/>
            <person name="Fraser-Liggett C."/>
            <person name="Carlton J."/>
        </authorList>
    </citation>
    <scope>NUCLEOTIDE SEQUENCE</scope>
    <source>
        <strain evidence="3">G3</strain>
    </source>
</reference>
<dbReference type="KEGG" id="tva:4755867"/>
<dbReference type="CDD" id="cd02440">
    <property type="entry name" value="AdoMet_MTases"/>
    <property type="match status" value="1"/>
</dbReference>
<evidence type="ECO:0000313" key="3">
    <source>
        <dbReference type="EMBL" id="EAX98077.1"/>
    </source>
</evidence>
<keyword evidence="1" id="KW-0808">Transferase</keyword>
<dbReference type="InterPro" id="IPR029063">
    <property type="entry name" value="SAM-dependent_MTases_sf"/>
</dbReference>
<dbReference type="PANTHER" id="PTHR43861:SF3">
    <property type="entry name" value="PUTATIVE (AFU_ORTHOLOGUE AFUA_2G14390)-RELATED"/>
    <property type="match status" value="1"/>
</dbReference>
<dbReference type="VEuPathDB" id="TrichDB:TVAG_415010"/>